<dbReference type="GO" id="GO:0022857">
    <property type="term" value="F:transmembrane transporter activity"/>
    <property type="evidence" value="ECO:0007669"/>
    <property type="project" value="InterPro"/>
</dbReference>
<protein>
    <recommendedName>
        <fullName evidence="6">Major facilitator superfamily (MFS) profile domain-containing protein</fullName>
    </recommendedName>
</protein>
<evidence type="ECO:0000256" key="3">
    <source>
        <dbReference type="ARBA" id="ARBA00022989"/>
    </source>
</evidence>
<dbReference type="OrthoDB" id="440553at2759"/>
<dbReference type="SUPFAM" id="SSF103473">
    <property type="entry name" value="MFS general substrate transporter"/>
    <property type="match status" value="1"/>
</dbReference>
<feature type="transmembrane region" description="Helical" evidence="5">
    <location>
        <begin position="433"/>
        <end position="451"/>
    </location>
</feature>
<dbReference type="InterPro" id="IPR011701">
    <property type="entry name" value="MFS"/>
</dbReference>
<sequence length="545" mass="58062">MGNYFDSHGKVTKSTQLDPSKISNLRMFMCMVGLWTCLFLSALETTIVATALNKISSDLDCLGESTWIVVAYLLTYNGFLLLFSKLTDIFGQKSLLILAQVLFLVFSMACGAAQTMNQLIIFRALQGIGGSGIYSTVFVIITKIITVDKIGLYTGILSSVFAIASLLGPILGGVIVDNTTWRWVFFINGPGIVLSLAFVIPGIPGLGEKILDKQNLRRVDVIGGLLSLAWPTLLVFALEEGGDSYGWGSGTIIGTLVGSGVSLIAFVSYERWVQNRSQQEPILPIRLLKSPKLCLNLLTMFCLGVCFYASIVLLPQRFQAVDGMSPMSAGIHLLPFTIVSPLFSIVCGVVLGKAQKSAIYLMMAGAALTVVGVALIGSIPSGATSLSPEVYGYEVVLAAGSGFMMPPLIMMLKTEFNDADLASAMGANNTSRTLGGCVGLAVCSTVLHSDLKSSLAAFLGPSQVTAVLNSSVNLTSLTESQGIQVKQAYSKSYNNQFRALLAFASVGMVAAIVLGLLRTRQVRRRPISIVQGTLLGLGNHTDTEN</sequence>
<feature type="transmembrane region" description="Helical" evidence="5">
    <location>
        <begin position="219"/>
        <end position="238"/>
    </location>
</feature>
<dbReference type="PANTHER" id="PTHR23501:SF43">
    <property type="entry name" value="MULTIDRUG TRANSPORTER, PUTATIVE (AFU_ORTHOLOGUE AFUA_6G03040)-RELATED"/>
    <property type="match status" value="1"/>
</dbReference>
<keyword evidence="2 5" id="KW-0812">Transmembrane</keyword>
<dbReference type="KEGG" id="trg:TRUGW13939_06743"/>
<feature type="transmembrane region" description="Helical" evidence="5">
    <location>
        <begin position="28"/>
        <end position="53"/>
    </location>
</feature>
<feature type="transmembrane region" description="Helical" evidence="5">
    <location>
        <begin position="120"/>
        <end position="141"/>
    </location>
</feature>
<dbReference type="PANTHER" id="PTHR23501">
    <property type="entry name" value="MAJOR FACILITATOR SUPERFAMILY"/>
    <property type="match status" value="1"/>
</dbReference>
<dbReference type="InterPro" id="IPR036259">
    <property type="entry name" value="MFS_trans_sf"/>
</dbReference>
<comment type="subcellular location">
    <subcellularLocation>
        <location evidence="1">Membrane</location>
        <topology evidence="1">Multi-pass membrane protein</topology>
    </subcellularLocation>
</comment>
<dbReference type="Pfam" id="PF07690">
    <property type="entry name" value="MFS_1"/>
    <property type="match status" value="1"/>
</dbReference>
<dbReference type="Proteomes" id="UP000509510">
    <property type="component" value="Chromosome III"/>
</dbReference>
<feature type="transmembrane region" description="Helical" evidence="5">
    <location>
        <begin position="95"/>
        <end position="114"/>
    </location>
</feature>
<feature type="transmembrane region" description="Helical" evidence="5">
    <location>
        <begin position="499"/>
        <end position="517"/>
    </location>
</feature>
<gene>
    <name evidence="7" type="ORF">TRUGW13939_06743</name>
</gene>
<dbReference type="GeneID" id="55994237"/>
<feature type="transmembrane region" description="Helical" evidence="5">
    <location>
        <begin position="65"/>
        <end position="83"/>
    </location>
</feature>
<proteinExistence type="predicted"/>
<name>A0A7H8R0N2_TALRU</name>
<feature type="transmembrane region" description="Helical" evidence="5">
    <location>
        <begin position="150"/>
        <end position="171"/>
    </location>
</feature>
<feature type="transmembrane region" description="Helical" evidence="5">
    <location>
        <begin position="333"/>
        <end position="351"/>
    </location>
</feature>
<dbReference type="Gene3D" id="1.20.1250.20">
    <property type="entry name" value="MFS general substrate transporter like domains"/>
    <property type="match status" value="1"/>
</dbReference>
<keyword evidence="3 5" id="KW-1133">Transmembrane helix</keyword>
<feature type="transmembrane region" description="Helical" evidence="5">
    <location>
        <begin position="391"/>
        <end position="412"/>
    </location>
</feature>
<reference evidence="8" key="1">
    <citation type="submission" date="2020-06" db="EMBL/GenBank/DDBJ databases">
        <title>A chromosome-scale genome assembly of Talaromyces rugulosus W13939.</title>
        <authorList>
            <person name="Wang B."/>
            <person name="Guo L."/>
            <person name="Ye K."/>
            <person name="Wang L."/>
        </authorList>
    </citation>
    <scope>NUCLEOTIDE SEQUENCE [LARGE SCALE GENOMIC DNA]</scope>
    <source>
        <strain evidence="8">W13939</strain>
    </source>
</reference>
<evidence type="ECO:0000259" key="6">
    <source>
        <dbReference type="PROSITE" id="PS50850"/>
    </source>
</evidence>
<dbReference type="GO" id="GO:0005886">
    <property type="term" value="C:plasma membrane"/>
    <property type="evidence" value="ECO:0007669"/>
    <property type="project" value="TreeGrafter"/>
</dbReference>
<accession>A0A7H8R0N2</accession>
<dbReference type="InterPro" id="IPR020846">
    <property type="entry name" value="MFS_dom"/>
</dbReference>
<evidence type="ECO:0000256" key="5">
    <source>
        <dbReference type="SAM" id="Phobius"/>
    </source>
</evidence>
<feature type="transmembrane region" description="Helical" evidence="5">
    <location>
        <begin position="250"/>
        <end position="272"/>
    </location>
</feature>
<feature type="domain" description="Major facilitator superfamily (MFS) profile" evidence="6">
    <location>
        <begin position="30"/>
        <end position="522"/>
    </location>
</feature>
<dbReference type="RefSeq" id="XP_035345784.1">
    <property type="nucleotide sequence ID" value="XM_035489891.1"/>
</dbReference>
<dbReference type="Gene3D" id="1.20.1720.10">
    <property type="entry name" value="Multidrug resistance protein D"/>
    <property type="match status" value="1"/>
</dbReference>
<keyword evidence="4 5" id="KW-0472">Membrane</keyword>
<evidence type="ECO:0000313" key="8">
    <source>
        <dbReference type="Proteomes" id="UP000509510"/>
    </source>
</evidence>
<feature type="transmembrane region" description="Helical" evidence="5">
    <location>
        <begin position="358"/>
        <end position="379"/>
    </location>
</feature>
<feature type="transmembrane region" description="Helical" evidence="5">
    <location>
        <begin position="183"/>
        <end position="207"/>
    </location>
</feature>
<dbReference type="PRINTS" id="PR01036">
    <property type="entry name" value="TCRTETB"/>
</dbReference>
<keyword evidence="8" id="KW-1185">Reference proteome</keyword>
<dbReference type="AlphaFoldDB" id="A0A7H8R0N2"/>
<dbReference type="PROSITE" id="PS50850">
    <property type="entry name" value="MFS"/>
    <property type="match status" value="1"/>
</dbReference>
<evidence type="ECO:0000313" key="7">
    <source>
        <dbReference type="EMBL" id="QKX59606.1"/>
    </source>
</evidence>
<organism evidence="7 8">
    <name type="scientific">Talaromyces rugulosus</name>
    <name type="common">Penicillium rugulosum</name>
    <dbReference type="NCBI Taxonomy" id="121627"/>
    <lineage>
        <taxon>Eukaryota</taxon>
        <taxon>Fungi</taxon>
        <taxon>Dikarya</taxon>
        <taxon>Ascomycota</taxon>
        <taxon>Pezizomycotina</taxon>
        <taxon>Eurotiomycetes</taxon>
        <taxon>Eurotiomycetidae</taxon>
        <taxon>Eurotiales</taxon>
        <taxon>Trichocomaceae</taxon>
        <taxon>Talaromyces</taxon>
        <taxon>Talaromyces sect. Islandici</taxon>
    </lineage>
</organism>
<feature type="transmembrane region" description="Helical" evidence="5">
    <location>
        <begin position="293"/>
        <end position="313"/>
    </location>
</feature>
<evidence type="ECO:0000256" key="2">
    <source>
        <dbReference type="ARBA" id="ARBA00022692"/>
    </source>
</evidence>
<evidence type="ECO:0000256" key="1">
    <source>
        <dbReference type="ARBA" id="ARBA00004141"/>
    </source>
</evidence>
<evidence type="ECO:0000256" key="4">
    <source>
        <dbReference type="ARBA" id="ARBA00023136"/>
    </source>
</evidence>
<dbReference type="EMBL" id="CP055900">
    <property type="protein sequence ID" value="QKX59606.1"/>
    <property type="molecule type" value="Genomic_DNA"/>
</dbReference>